<accession>A0ABQ0AGH3</accession>
<evidence type="ECO:0000256" key="1">
    <source>
        <dbReference type="ARBA" id="ARBA00009759"/>
    </source>
</evidence>
<dbReference type="RefSeq" id="WP_353396609.1">
    <property type="nucleotide sequence ID" value="NZ_BAABWU010000001.1"/>
</dbReference>
<comment type="caution">
    <text evidence="4">The sequence shown here is derived from an EMBL/GenBank/DDBJ whole genome shotgun (WGS) entry which is preliminary data.</text>
</comment>
<keyword evidence="3" id="KW-0460">Magnesium</keyword>
<evidence type="ECO:0000256" key="3">
    <source>
        <dbReference type="ARBA" id="ARBA00022842"/>
    </source>
</evidence>
<gene>
    <name evidence="4" type="ORF">NBRC116598_03720</name>
</gene>
<proteinExistence type="inferred from homology"/>
<dbReference type="Pfam" id="PF00459">
    <property type="entry name" value="Inositol_P"/>
    <property type="match status" value="1"/>
</dbReference>
<dbReference type="PRINTS" id="PR00377">
    <property type="entry name" value="IMPHPHTASES"/>
</dbReference>
<dbReference type="Gene3D" id="3.40.190.80">
    <property type="match status" value="1"/>
</dbReference>
<dbReference type="InterPro" id="IPR000760">
    <property type="entry name" value="Inositol_monophosphatase-like"/>
</dbReference>
<evidence type="ECO:0000313" key="5">
    <source>
        <dbReference type="Proteomes" id="UP001441944"/>
    </source>
</evidence>
<dbReference type="PANTHER" id="PTHR20854">
    <property type="entry name" value="INOSITOL MONOPHOSPHATASE"/>
    <property type="match status" value="1"/>
</dbReference>
<comment type="similarity">
    <text evidence="1">Belongs to the inositol monophosphatase superfamily.</text>
</comment>
<dbReference type="EMBL" id="BAABWU010000001">
    <property type="protein sequence ID" value="GAA6194928.1"/>
    <property type="molecule type" value="Genomic_DNA"/>
</dbReference>
<dbReference type="PROSITE" id="PS00630">
    <property type="entry name" value="IMP_2"/>
    <property type="match status" value="1"/>
</dbReference>
<sequence length="268" mass="28432">MPAAEDLTLLIQAARAAGEIALKYSGPTAQRWDKPDGQGPVTEADLAVNAMLETMLPQARPDYGWLSEESEDSAARLSKDRVFIIDPIDGTRSFAEGSATWAHSLAVADRGEITAAVIYLPQRDLLYTAAKGGGAFCNGAPIRVAAPAALNTTKVLTAKPNLASQHWLGGAAPAFHRSYRPSLAYRLARVADGGYSAMLTLRRSWEWDIAAGDLILREAGGVISDRLNKPLLFNNPTPLLDGVVAATPATHLELLQALDPKGPGIAGQ</sequence>
<evidence type="ECO:0000313" key="4">
    <source>
        <dbReference type="EMBL" id="GAA6194928.1"/>
    </source>
</evidence>
<dbReference type="Proteomes" id="UP001441944">
    <property type="component" value="Unassembled WGS sequence"/>
</dbReference>
<keyword evidence="5" id="KW-1185">Reference proteome</keyword>
<dbReference type="CDD" id="cd01638">
    <property type="entry name" value="CysQ"/>
    <property type="match status" value="1"/>
</dbReference>
<dbReference type="PANTHER" id="PTHR20854:SF4">
    <property type="entry name" value="INOSITOL-1-MONOPHOSPHATASE-RELATED"/>
    <property type="match status" value="1"/>
</dbReference>
<keyword evidence="2" id="KW-0479">Metal-binding</keyword>
<reference evidence="4 5" key="1">
    <citation type="submission" date="2024-04" db="EMBL/GenBank/DDBJ databases">
        <title>Draft genome sequence of Pseudophaeobacter arcticus NBRC 116598.</title>
        <authorList>
            <person name="Miyakawa T."/>
            <person name="Kusuya Y."/>
            <person name="Miura T."/>
        </authorList>
    </citation>
    <scope>NUCLEOTIDE SEQUENCE [LARGE SCALE GENOMIC DNA]</scope>
    <source>
        <strain evidence="4 5">SU-CL00105</strain>
    </source>
</reference>
<organism evidence="4 5">
    <name type="scientific">Pseudophaeobacter arcticus</name>
    <dbReference type="NCBI Taxonomy" id="385492"/>
    <lineage>
        <taxon>Bacteria</taxon>
        <taxon>Pseudomonadati</taxon>
        <taxon>Pseudomonadota</taxon>
        <taxon>Alphaproteobacteria</taxon>
        <taxon>Rhodobacterales</taxon>
        <taxon>Paracoccaceae</taxon>
        <taxon>Pseudophaeobacter</taxon>
    </lineage>
</organism>
<dbReference type="InterPro" id="IPR020550">
    <property type="entry name" value="Inositol_monophosphatase_CS"/>
</dbReference>
<dbReference type="Gene3D" id="3.30.540.10">
    <property type="entry name" value="Fructose-1,6-Bisphosphatase, subunit A, domain 1"/>
    <property type="match status" value="1"/>
</dbReference>
<dbReference type="SUPFAM" id="SSF56655">
    <property type="entry name" value="Carbohydrate phosphatase"/>
    <property type="match status" value="1"/>
</dbReference>
<protein>
    <submittedName>
        <fullName evidence="4">3'(2'),5'-bisphosphate nucleotidase CysQ</fullName>
    </submittedName>
</protein>
<evidence type="ECO:0000256" key="2">
    <source>
        <dbReference type="ARBA" id="ARBA00022723"/>
    </source>
</evidence>
<name>A0ABQ0AGH3_9RHOB</name>